<feature type="signal peptide" evidence="1">
    <location>
        <begin position="1"/>
        <end position="21"/>
    </location>
</feature>
<dbReference type="AlphaFoldDB" id="A0A142C1I8"/>
<name>A0A142C1I8_CONBE</name>
<evidence type="ECO:0000313" key="2">
    <source>
        <dbReference type="EMBL" id="AMP44689.1"/>
    </source>
</evidence>
<accession>A0A142C1I8</accession>
<evidence type="ECO:0000256" key="1">
    <source>
        <dbReference type="SAM" id="SignalP"/>
    </source>
</evidence>
<protein>
    <submittedName>
        <fullName evidence="2">Conotoxin</fullName>
    </submittedName>
</protein>
<organism evidence="2">
    <name type="scientific">Conus betulinus</name>
    <name type="common">Beech cone</name>
    <dbReference type="NCBI Taxonomy" id="89764"/>
    <lineage>
        <taxon>Eukaryota</taxon>
        <taxon>Metazoa</taxon>
        <taxon>Spiralia</taxon>
        <taxon>Lophotrochozoa</taxon>
        <taxon>Mollusca</taxon>
        <taxon>Gastropoda</taxon>
        <taxon>Caenogastropoda</taxon>
        <taxon>Neogastropoda</taxon>
        <taxon>Conoidea</taxon>
        <taxon>Conidae</taxon>
        <taxon>Conus</taxon>
        <taxon>Dendroconus</taxon>
    </lineage>
</organism>
<reference evidence="2" key="1">
    <citation type="submission" date="2015-12" db="EMBL/GenBank/DDBJ databases">
        <title>High throughput identification of novel conotoxins from the Chinese tubular cone snail Conus betulinus by multitranscriptome sequencing.</title>
        <authorList>
            <person name="Ruan Z."/>
            <person name="Peng C."/>
            <person name="Shi Q."/>
            <person name="Yao G."/>
            <person name="Gao B.-M."/>
        </authorList>
    </citation>
    <scope>NUCLEOTIDE SEQUENCE</scope>
</reference>
<proteinExistence type="evidence at transcript level"/>
<sequence>MKLSVMVIVLVLATAFTPGLLLHDDNEGKALRRHVRHVRDTLADERAKRSSCNPPCIPPKICRLDVCDNYNSDMGR</sequence>
<feature type="chain" id="PRO_5007492954" evidence="1">
    <location>
        <begin position="22"/>
        <end position="76"/>
    </location>
</feature>
<keyword evidence="1" id="KW-0732">Signal</keyword>
<dbReference type="EMBL" id="KU563941">
    <property type="protein sequence ID" value="AMP44689.1"/>
    <property type="molecule type" value="mRNA"/>
</dbReference>